<reference evidence="2 3" key="1">
    <citation type="submission" date="2015-11" db="EMBL/GenBank/DDBJ databases">
        <title>Genomic analysis of 38 Legionella species identifies large and diverse effector repertoires.</title>
        <authorList>
            <person name="Burstein D."/>
            <person name="Amaro F."/>
            <person name="Zusman T."/>
            <person name="Lifshitz Z."/>
            <person name="Cohen O."/>
            <person name="Gilbert J.A."/>
            <person name="Pupko T."/>
            <person name="Shuman H.A."/>
            <person name="Segal G."/>
        </authorList>
    </citation>
    <scope>NUCLEOTIDE SEQUENCE [LARGE SCALE GENOMIC DNA]</scope>
    <source>
        <strain evidence="2 3">ORW</strain>
    </source>
</reference>
<sequence length="133" mass="15522">MSQVGMDHFVLNVKNIDMMLTFYEEILGLHPERVEEFRAGKISFPSVRISADTIIDLFPKEMSTYDQDENANHLNHFCLSFDKHDWDKLYQRIKSHGIAIEEGPVARWGAHGQGISLYILDPEHNKIELRYYP</sequence>
<accession>A0A0W0SFY5</accession>
<dbReference type="Proteomes" id="UP000054921">
    <property type="component" value="Unassembled WGS sequence"/>
</dbReference>
<dbReference type="InterPro" id="IPR037523">
    <property type="entry name" value="VOC_core"/>
</dbReference>
<organism evidence="2 3">
    <name type="scientific">Legionella cherrii</name>
    <dbReference type="NCBI Taxonomy" id="28084"/>
    <lineage>
        <taxon>Bacteria</taxon>
        <taxon>Pseudomonadati</taxon>
        <taxon>Pseudomonadota</taxon>
        <taxon>Gammaproteobacteria</taxon>
        <taxon>Legionellales</taxon>
        <taxon>Legionellaceae</taxon>
        <taxon>Legionella</taxon>
    </lineage>
</organism>
<dbReference type="InterPro" id="IPR029068">
    <property type="entry name" value="Glyas_Bleomycin-R_OHBP_Dase"/>
</dbReference>
<dbReference type="AlphaFoldDB" id="A0A0W0SFY5"/>
<evidence type="ECO:0000313" key="2">
    <source>
        <dbReference type="EMBL" id="KTC82316.1"/>
    </source>
</evidence>
<dbReference type="InterPro" id="IPR004360">
    <property type="entry name" value="Glyas_Fos-R_dOase_dom"/>
</dbReference>
<dbReference type="EMBL" id="LNXW01000009">
    <property type="protein sequence ID" value="KTC82316.1"/>
    <property type="molecule type" value="Genomic_DNA"/>
</dbReference>
<dbReference type="STRING" id="28084.Lche_0580"/>
<dbReference type="PANTHER" id="PTHR21366:SF14">
    <property type="entry name" value="GLYOXALASE DOMAIN-CONTAINING PROTEIN 5"/>
    <property type="match status" value="1"/>
</dbReference>
<proteinExistence type="predicted"/>
<dbReference type="SUPFAM" id="SSF54593">
    <property type="entry name" value="Glyoxalase/Bleomycin resistance protein/Dihydroxybiphenyl dioxygenase"/>
    <property type="match status" value="1"/>
</dbReference>
<dbReference type="OrthoDB" id="9812656at2"/>
<protein>
    <submittedName>
        <fullName evidence="2">Virulence protein</fullName>
    </submittedName>
</protein>
<dbReference type="PATRIC" id="fig|28084.5.peg.626"/>
<dbReference type="InterPro" id="IPR050383">
    <property type="entry name" value="GlyoxalaseI/FosfomycinResist"/>
</dbReference>
<dbReference type="PROSITE" id="PS51819">
    <property type="entry name" value="VOC"/>
    <property type="match status" value="1"/>
</dbReference>
<feature type="domain" description="VOC" evidence="1">
    <location>
        <begin position="5"/>
        <end position="132"/>
    </location>
</feature>
<dbReference type="Pfam" id="PF00903">
    <property type="entry name" value="Glyoxalase"/>
    <property type="match status" value="1"/>
</dbReference>
<dbReference type="Gene3D" id="3.10.180.10">
    <property type="entry name" value="2,3-Dihydroxybiphenyl 1,2-Dioxygenase, domain 1"/>
    <property type="match status" value="1"/>
</dbReference>
<dbReference type="PANTHER" id="PTHR21366">
    <property type="entry name" value="GLYOXALASE FAMILY PROTEIN"/>
    <property type="match status" value="1"/>
</dbReference>
<gene>
    <name evidence="2" type="ORF">Lche_0580</name>
</gene>
<dbReference type="RefSeq" id="WP_058387367.1">
    <property type="nucleotide sequence ID" value="NZ_LNXW01000009.1"/>
</dbReference>
<evidence type="ECO:0000259" key="1">
    <source>
        <dbReference type="PROSITE" id="PS51819"/>
    </source>
</evidence>
<name>A0A0W0SFY5_9GAMM</name>
<evidence type="ECO:0000313" key="3">
    <source>
        <dbReference type="Proteomes" id="UP000054921"/>
    </source>
</evidence>
<comment type="caution">
    <text evidence="2">The sequence shown here is derived from an EMBL/GenBank/DDBJ whole genome shotgun (WGS) entry which is preliminary data.</text>
</comment>